<proteinExistence type="predicted"/>
<keyword evidence="3" id="KW-1185">Reference proteome</keyword>
<dbReference type="Proteomes" id="UP000026960">
    <property type="component" value="Chromosome 5"/>
</dbReference>
<organism evidence="2">
    <name type="scientific">Oryza barthii</name>
    <dbReference type="NCBI Taxonomy" id="65489"/>
    <lineage>
        <taxon>Eukaryota</taxon>
        <taxon>Viridiplantae</taxon>
        <taxon>Streptophyta</taxon>
        <taxon>Embryophyta</taxon>
        <taxon>Tracheophyta</taxon>
        <taxon>Spermatophyta</taxon>
        <taxon>Magnoliopsida</taxon>
        <taxon>Liliopsida</taxon>
        <taxon>Poales</taxon>
        <taxon>Poaceae</taxon>
        <taxon>BOP clade</taxon>
        <taxon>Oryzoideae</taxon>
        <taxon>Oryzeae</taxon>
        <taxon>Oryzinae</taxon>
        <taxon>Oryza</taxon>
    </lineage>
</organism>
<name>A0A0D3G510_9ORYZ</name>
<feature type="compositionally biased region" description="Basic and acidic residues" evidence="1">
    <location>
        <begin position="36"/>
        <end position="45"/>
    </location>
</feature>
<reference evidence="2" key="1">
    <citation type="journal article" date="2009" name="Rice">
        <title>De Novo Next Generation Sequencing of Plant Genomes.</title>
        <authorList>
            <person name="Rounsley S."/>
            <person name="Marri P.R."/>
            <person name="Yu Y."/>
            <person name="He R."/>
            <person name="Sisneros N."/>
            <person name="Goicoechea J.L."/>
            <person name="Lee S.J."/>
            <person name="Angelova A."/>
            <person name="Kudrna D."/>
            <person name="Luo M."/>
            <person name="Affourtit J."/>
            <person name="Desany B."/>
            <person name="Knight J."/>
            <person name="Niazi F."/>
            <person name="Egholm M."/>
            <person name="Wing R.A."/>
        </authorList>
    </citation>
    <scope>NUCLEOTIDE SEQUENCE [LARGE SCALE GENOMIC DNA]</scope>
    <source>
        <strain evidence="2">cv. IRGC 105608</strain>
    </source>
</reference>
<dbReference type="EnsemblPlants" id="OBART05G08790.1">
    <property type="protein sequence ID" value="OBART05G08790.1"/>
    <property type="gene ID" value="OBART05G08790"/>
</dbReference>
<reference evidence="2" key="2">
    <citation type="submission" date="2015-03" db="UniProtKB">
        <authorList>
            <consortium name="EnsemblPlants"/>
        </authorList>
    </citation>
    <scope>IDENTIFICATION</scope>
</reference>
<evidence type="ECO:0000313" key="2">
    <source>
        <dbReference type="EnsemblPlants" id="OBART05G08790.1"/>
    </source>
</evidence>
<feature type="region of interest" description="Disordered" evidence="1">
    <location>
        <begin position="25"/>
        <end position="48"/>
    </location>
</feature>
<evidence type="ECO:0000313" key="3">
    <source>
        <dbReference type="Proteomes" id="UP000026960"/>
    </source>
</evidence>
<dbReference type="PaxDb" id="65489-OBART05G08790.1"/>
<dbReference type="Gramene" id="OBART05G08790.1">
    <property type="protein sequence ID" value="OBART05G08790.1"/>
    <property type="gene ID" value="OBART05G08790"/>
</dbReference>
<dbReference type="AlphaFoldDB" id="A0A0D3G510"/>
<protein>
    <submittedName>
        <fullName evidence="2">Uncharacterized protein</fullName>
    </submittedName>
</protein>
<accession>A0A0D3G510</accession>
<evidence type="ECO:0000256" key="1">
    <source>
        <dbReference type="SAM" id="MobiDB-lite"/>
    </source>
</evidence>
<sequence>MRRKKKKRENKETITKKMEIKRIKQTRENIPGLKNETQKDKDINKQGKIQAQIQVMKEIAGTRKRESEEGGINAGEIMRRKFQKTALEEIKRDIQISGLKNETQKDKDINKQGKIQAQIQVLKEIAENFKKLGLKKSKETYKYQDQINCRRLTKKNIQSGQNARGGTETPNATSYGAQILYNQYSLLNEYGKLVKNKGNLQMEAGKMSYTNLMQQIIQSPRVTMQKNEEGIEAYTNLLQTPVAFDNSMILTTSRFSPQETDQQDGFYQQQISTTERIYQEFDAIYNNNNMTTWSEVTF</sequence>